<keyword evidence="2" id="KW-1185">Reference proteome</keyword>
<dbReference type="Proteomes" id="UP000198615">
    <property type="component" value="Unassembled WGS sequence"/>
</dbReference>
<dbReference type="InterPro" id="IPR036388">
    <property type="entry name" value="WH-like_DNA-bd_sf"/>
</dbReference>
<protein>
    <submittedName>
        <fullName evidence="1">Uncharacterized protein</fullName>
    </submittedName>
</protein>
<evidence type="ECO:0000313" key="2">
    <source>
        <dbReference type="Proteomes" id="UP000198615"/>
    </source>
</evidence>
<name>A0A8G2F0F3_9PROT</name>
<sequence length="101" mass="11374">MSIQEILHEEWRIAILTSLKALPGSVGYEGLLQKLVASYHHYYLTRDEMQSELRWLRDAGLVRLHDNVTPSRITYTATLSDKGLAVAEGRLRAAGVRLPGE</sequence>
<comment type="caution">
    <text evidence="1">The sequence shown here is derived from an EMBL/GenBank/DDBJ whole genome shotgun (WGS) entry which is preliminary data.</text>
</comment>
<proteinExistence type="predicted"/>
<dbReference type="Gene3D" id="1.10.10.10">
    <property type="entry name" value="Winged helix-like DNA-binding domain superfamily/Winged helix DNA-binding domain"/>
    <property type="match status" value="1"/>
</dbReference>
<evidence type="ECO:0000313" key="1">
    <source>
        <dbReference type="EMBL" id="SDG62899.1"/>
    </source>
</evidence>
<gene>
    <name evidence="1" type="ORF">SAMN05660686_05069</name>
</gene>
<dbReference type="OrthoDB" id="7855192at2"/>
<accession>A0A8G2F0F3</accession>
<dbReference type="RefSeq" id="WP_093154877.1">
    <property type="nucleotide sequence ID" value="NZ_FNBW01000046.1"/>
</dbReference>
<dbReference type="AlphaFoldDB" id="A0A8G2F0F3"/>
<reference evidence="1 2" key="1">
    <citation type="submission" date="2016-10" db="EMBL/GenBank/DDBJ databases">
        <authorList>
            <person name="Varghese N."/>
            <person name="Submissions S."/>
        </authorList>
    </citation>
    <scope>NUCLEOTIDE SEQUENCE [LARGE SCALE GENOMIC DNA]</scope>
    <source>
        <strain evidence="1 2">DSM 18839</strain>
    </source>
</reference>
<dbReference type="EMBL" id="FNBW01000046">
    <property type="protein sequence ID" value="SDG62899.1"/>
    <property type="molecule type" value="Genomic_DNA"/>
</dbReference>
<organism evidence="1 2">
    <name type="scientific">Thalassobaculum litoreum DSM 18839</name>
    <dbReference type="NCBI Taxonomy" id="1123362"/>
    <lineage>
        <taxon>Bacteria</taxon>
        <taxon>Pseudomonadati</taxon>
        <taxon>Pseudomonadota</taxon>
        <taxon>Alphaproteobacteria</taxon>
        <taxon>Rhodospirillales</taxon>
        <taxon>Thalassobaculaceae</taxon>
        <taxon>Thalassobaculum</taxon>
    </lineage>
</organism>